<name>A0A939FQM7_9ACTN</name>
<dbReference type="InterPro" id="IPR029058">
    <property type="entry name" value="AB_hydrolase_fold"/>
</dbReference>
<dbReference type="InterPro" id="IPR016292">
    <property type="entry name" value="Epoxide_hydrolase"/>
</dbReference>
<proteinExistence type="inferred from homology"/>
<protein>
    <submittedName>
        <fullName evidence="6">Epoxide hydrolase</fullName>
    </submittedName>
</protein>
<evidence type="ECO:0000256" key="4">
    <source>
        <dbReference type="PIRSR" id="PIRSR001112-1"/>
    </source>
</evidence>
<evidence type="ECO:0000313" key="6">
    <source>
        <dbReference type="EMBL" id="MBO0655524.1"/>
    </source>
</evidence>
<organism evidence="6 7">
    <name type="scientific">Streptomyces triculaminicus</name>
    <dbReference type="NCBI Taxonomy" id="2816232"/>
    <lineage>
        <taxon>Bacteria</taxon>
        <taxon>Bacillati</taxon>
        <taxon>Actinomycetota</taxon>
        <taxon>Actinomycetes</taxon>
        <taxon>Kitasatosporales</taxon>
        <taxon>Streptomycetaceae</taxon>
        <taxon>Streptomyces</taxon>
    </lineage>
</organism>
<dbReference type="PANTHER" id="PTHR21661:SF35">
    <property type="entry name" value="EPOXIDE HYDROLASE"/>
    <property type="match status" value="1"/>
</dbReference>
<dbReference type="InterPro" id="IPR010497">
    <property type="entry name" value="Epoxide_hydro_N"/>
</dbReference>
<reference evidence="6" key="1">
    <citation type="submission" date="2021-03" db="EMBL/GenBank/DDBJ databases">
        <title>Streptomyces strains.</title>
        <authorList>
            <person name="Lund M.B."/>
            <person name="Toerring T."/>
        </authorList>
    </citation>
    <scope>NUCLEOTIDE SEQUENCE</scope>
    <source>
        <strain evidence="6">JCM 4242</strain>
    </source>
</reference>
<dbReference type="PIRSF" id="PIRSF001112">
    <property type="entry name" value="Epoxide_hydrolase"/>
    <property type="match status" value="1"/>
</dbReference>
<feature type="domain" description="Epoxide hydrolase N-terminal" evidence="5">
    <location>
        <begin position="1"/>
        <end position="106"/>
    </location>
</feature>
<dbReference type="Proteomes" id="UP000664781">
    <property type="component" value="Unassembled WGS sequence"/>
</dbReference>
<dbReference type="SUPFAM" id="SSF53474">
    <property type="entry name" value="alpha/beta-Hydrolases"/>
    <property type="match status" value="1"/>
</dbReference>
<dbReference type="Pfam" id="PF06441">
    <property type="entry name" value="EHN"/>
    <property type="match status" value="1"/>
</dbReference>
<keyword evidence="2" id="KW-0058">Aromatic hydrocarbons catabolism</keyword>
<evidence type="ECO:0000256" key="2">
    <source>
        <dbReference type="ARBA" id="ARBA00022797"/>
    </source>
</evidence>
<dbReference type="InterPro" id="IPR000639">
    <property type="entry name" value="Epox_hydrolase-like"/>
</dbReference>
<keyword evidence="7" id="KW-1185">Reference proteome</keyword>
<accession>A0A939FQM7</accession>
<dbReference type="PANTHER" id="PTHR21661">
    <property type="entry name" value="EPOXIDE HYDROLASE 1-RELATED"/>
    <property type="match status" value="1"/>
</dbReference>
<keyword evidence="3 6" id="KW-0378">Hydrolase</keyword>
<evidence type="ECO:0000256" key="1">
    <source>
        <dbReference type="ARBA" id="ARBA00010088"/>
    </source>
</evidence>
<dbReference type="Gene3D" id="3.40.50.1820">
    <property type="entry name" value="alpha/beta hydrolase"/>
    <property type="match status" value="1"/>
</dbReference>
<feature type="active site" description="Nucleophile" evidence="4">
    <location>
        <position position="175"/>
    </location>
</feature>
<sequence length="369" mass="40167">MRPFRVATPQAALDDLRARLASTRWPAPVPDTGWSRGVPQPYLQELADYWREEFDWRATEARVNAFPQFVATVDGADIHFLHVRSPEPGAMPLLLTHGWPGSFLEFLDVLGPLSDPRSHGGDPADAFHVVVPSLPGFGYSGPLTRHGWSVERVAGVWAALMASLGYDRYVPQGGDLGAFVSLLLGATDSEHVVGTHVNFLLTPPEEPDPKAAEGLGYMAVQTTRPQTLGYGLTDSPVGQLAWITEKFLEWTGADKAPEEAVDRDALLAGVTLYWLTGTAGSSAHFYYDNAAFLPTSAAPPRPLPPVPGPLGVAVYPHDIARPERRLAEAAFPDLAHWNELARGGHFAALEEPGLFTDDLRAFLRTLRAR</sequence>
<dbReference type="GO" id="GO:0004301">
    <property type="term" value="F:epoxide hydrolase activity"/>
    <property type="evidence" value="ECO:0007669"/>
    <property type="project" value="TreeGrafter"/>
</dbReference>
<dbReference type="GO" id="GO:0097176">
    <property type="term" value="P:epoxide metabolic process"/>
    <property type="evidence" value="ECO:0007669"/>
    <property type="project" value="TreeGrafter"/>
</dbReference>
<feature type="active site" description="Proton donor" evidence="4">
    <location>
        <position position="286"/>
    </location>
</feature>
<evidence type="ECO:0000313" key="7">
    <source>
        <dbReference type="Proteomes" id="UP000664781"/>
    </source>
</evidence>
<dbReference type="AlphaFoldDB" id="A0A939FQM7"/>
<comment type="similarity">
    <text evidence="1">Belongs to the peptidase S33 family.</text>
</comment>
<dbReference type="PRINTS" id="PR00412">
    <property type="entry name" value="EPOXHYDRLASE"/>
</dbReference>
<gene>
    <name evidence="6" type="ORF">J1792_22910</name>
</gene>
<dbReference type="RefSeq" id="WP_086573307.1">
    <property type="nucleotide sequence ID" value="NZ_JAFMOF010000003.1"/>
</dbReference>
<feature type="active site" description="Proton acceptor" evidence="4">
    <location>
        <position position="345"/>
    </location>
</feature>
<evidence type="ECO:0000256" key="3">
    <source>
        <dbReference type="ARBA" id="ARBA00022801"/>
    </source>
</evidence>
<evidence type="ECO:0000259" key="5">
    <source>
        <dbReference type="Pfam" id="PF06441"/>
    </source>
</evidence>
<dbReference type="EMBL" id="JAFMOF010000003">
    <property type="protein sequence ID" value="MBO0655524.1"/>
    <property type="molecule type" value="Genomic_DNA"/>
</dbReference>
<comment type="caution">
    <text evidence="6">The sequence shown here is derived from an EMBL/GenBank/DDBJ whole genome shotgun (WGS) entry which is preliminary data.</text>
</comment>